<dbReference type="OrthoDB" id="9874908at2"/>
<name>A0A1G5NRU9_AFIMA</name>
<organism evidence="1 2">
    <name type="scientific">Afifella marina DSM 2698</name>
    <dbReference type="NCBI Taxonomy" id="1120955"/>
    <lineage>
        <taxon>Bacteria</taxon>
        <taxon>Pseudomonadati</taxon>
        <taxon>Pseudomonadota</taxon>
        <taxon>Alphaproteobacteria</taxon>
        <taxon>Hyphomicrobiales</taxon>
        <taxon>Afifellaceae</taxon>
        <taxon>Afifella</taxon>
    </lineage>
</organism>
<dbReference type="RefSeq" id="WP_092813303.1">
    <property type="nucleotide sequence ID" value="NZ_FMVW01000005.1"/>
</dbReference>
<proteinExistence type="predicted"/>
<dbReference type="AlphaFoldDB" id="A0A1G5NRU9"/>
<reference evidence="1 2" key="1">
    <citation type="submission" date="2016-10" db="EMBL/GenBank/DDBJ databases">
        <authorList>
            <person name="de Groot N.N."/>
        </authorList>
    </citation>
    <scope>NUCLEOTIDE SEQUENCE [LARGE SCALE GENOMIC DNA]</scope>
    <source>
        <strain evidence="1 2">DSM 2698</strain>
    </source>
</reference>
<keyword evidence="2" id="KW-1185">Reference proteome</keyword>
<accession>A0A1G5NRU9</accession>
<evidence type="ECO:0000313" key="1">
    <source>
        <dbReference type="EMBL" id="SCZ39499.1"/>
    </source>
</evidence>
<sequence>MGEDAKIILLMQEVYQPGDPARSCAANALIRALRAKRDLCREEDRIAREVALSSGAHGAEEVRRLCRLVA</sequence>
<protein>
    <submittedName>
        <fullName evidence="1">Uncharacterized protein</fullName>
    </submittedName>
</protein>
<dbReference type="EMBL" id="FMVW01000005">
    <property type="protein sequence ID" value="SCZ39499.1"/>
    <property type="molecule type" value="Genomic_DNA"/>
</dbReference>
<gene>
    <name evidence="1" type="ORF">SAMN03080610_02459</name>
</gene>
<evidence type="ECO:0000313" key="2">
    <source>
        <dbReference type="Proteomes" id="UP000199347"/>
    </source>
</evidence>
<dbReference type="Proteomes" id="UP000199347">
    <property type="component" value="Unassembled WGS sequence"/>
</dbReference>
<dbReference type="STRING" id="1120955.SAMN03080610_02459"/>